<dbReference type="PROSITE" id="PS52029">
    <property type="entry name" value="LD_TPASE"/>
    <property type="match status" value="1"/>
</dbReference>
<dbReference type="InterPro" id="IPR038063">
    <property type="entry name" value="Transpep_catalytic_dom"/>
</dbReference>
<dbReference type="Proteomes" id="UP000244924">
    <property type="component" value="Unassembled WGS sequence"/>
</dbReference>
<protein>
    <submittedName>
        <fullName evidence="11">Putative L,D-transpeptidase ErfK/SrfK</fullName>
        <ecNumber evidence="11">2.-.-.-</ecNumber>
    </submittedName>
</protein>
<feature type="active site" description="Nucleophile" evidence="9">
    <location>
        <position position="194"/>
    </location>
</feature>
<comment type="similarity">
    <text evidence="2">Belongs to the YkuD family.</text>
</comment>
<dbReference type="Gene3D" id="2.40.440.10">
    <property type="entry name" value="L,D-transpeptidase catalytic domain-like"/>
    <property type="match status" value="1"/>
</dbReference>
<dbReference type="GO" id="GO:0071972">
    <property type="term" value="F:peptidoglycan L,D-transpeptidase activity"/>
    <property type="evidence" value="ECO:0007669"/>
    <property type="project" value="TreeGrafter"/>
</dbReference>
<accession>A0A2R8BMD1</accession>
<proteinExistence type="inferred from homology"/>
<dbReference type="SUPFAM" id="SSF141523">
    <property type="entry name" value="L,D-transpeptidase catalytic domain-like"/>
    <property type="match status" value="1"/>
</dbReference>
<dbReference type="EMBL" id="OMOQ01000003">
    <property type="protein sequence ID" value="SPH24494.1"/>
    <property type="molecule type" value="Genomic_DNA"/>
</dbReference>
<dbReference type="CDD" id="cd16913">
    <property type="entry name" value="YkuD_like"/>
    <property type="match status" value="1"/>
</dbReference>
<evidence type="ECO:0000256" key="3">
    <source>
        <dbReference type="ARBA" id="ARBA00022676"/>
    </source>
</evidence>
<keyword evidence="4 11" id="KW-0808">Transferase</keyword>
<keyword evidence="5" id="KW-0378">Hydrolase</keyword>
<evidence type="ECO:0000256" key="9">
    <source>
        <dbReference type="PROSITE-ProRule" id="PRU01373"/>
    </source>
</evidence>
<keyword evidence="6 9" id="KW-0133">Cell shape</keyword>
<dbReference type="PANTHER" id="PTHR30582">
    <property type="entry name" value="L,D-TRANSPEPTIDASE"/>
    <property type="match status" value="1"/>
</dbReference>
<dbReference type="UniPathway" id="UPA00219"/>
<gene>
    <name evidence="11" type="primary">erfK_3</name>
    <name evidence="11" type="ORF">DEA8626_03546</name>
</gene>
<comment type="pathway">
    <text evidence="1 9">Cell wall biogenesis; peptidoglycan biosynthesis.</text>
</comment>
<evidence type="ECO:0000313" key="12">
    <source>
        <dbReference type="Proteomes" id="UP000244924"/>
    </source>
</evidence>
<feature type="active site" description="Proton donor/acceptor" evidence="9">
    <location>
        <position position="178"/>
    </location>
</feature>
<dbReference type="GO" id="GO:0016757">
    <property type="term" value="F:glycosyltransferase activity"/>
    <property type="evidence" value="ECO:0007669"/>
    <property type="project" value="UniProtKB-KW"/>
</dbReference>
<sequence>MPVSLRALSRIRSATILPVILLIAACGGQPEVTRAPVAAEPLRGYEAVQDGDILIPEVHPGYTNEHNRRIRVAWTGAEGPGTIVVDPWARWLYYVEEGGTAIRYGIAVGREGRGFRGNAVIKRKEEWPFWRPTANMIRTEPEHYAQFADGLEGGLDNPLGARALYLYRGGRDTKYRIHGTNASQTIGRRTSAGCIRLFNQDALDLYQRAPMGTPVVVRTPEESLAIEGAFVELENGYLVPEGSLEAEEFYQRQSVATAEASDIFTQIN</sequence>
<keyword evidence="7 9" id="KW-0573">Peptidoglycan synthesis</keyword>
<dbReference type="InterPro" id="IPR005490">
    <property type="entry name" value="LD_TPept_cat_dom"/>
</dbReference>
<evidence type="ECO:0000313" key="11">
    <source>
        <dbReference type="EMBL" id="SPH24494.1"/>
    </source>
</evidence>
<evidence type="ECO:0000256" key="8">
    <source>
        <dbReference type="ARBA" id="ARBA00023316"/>
    </source>
</evidence>
<evidence type="ECO:0000256" key="5">
    <source>
        <dbReference type="ARBA" id="ARBA00022801"/>
    </source>
</evidence>
<evidence type="ECO:0000256" key="2">
    <source>
        <dbReference type="ARBA" id="ARBA00005992"/>
    </source>
</evidence>
<dbReference type="InterPro" id="IPR050979">
    <property type="entry name" value="LD-transpeptidase"/>
</dbReference>
<reference evidence="11 12" key="1">
    <citation type="submission" date="2018-03" db="EMBL/GenBank/DDBJ databases">
        <authorList>
            <person name="Keele B.F."/>
        </authorList>
    </citation>
    <scope>NUCLEOTIDE SEQUENCE [LARGE SCALE GENOMIC DNA]</scope>
    <source>
        <strain evidence="11 12">CECT 8626</strain>
    </source>
</reference>
<evidence type="ECO:0000256" key="7">
    <source>
        <dbReference type="ARBA" id="ARBA00022984"/>
    </source>
</evidence>
<name>A0A2R8BMD1_9RHOB</name>
<evidence type="ECO:0000256" key="1">
    <source>
        <dbReference type="ARBA" id="ARBA00004752"/>
    </source>
</evidence>
<dbReference type="FunFam" id="2.40.440.10:FF:000002">
    <property type="entry name" value="L,D-transpeptidase ErfK/SrfK"/>
    <property type="match status" value="1"/>
</dbReference>
<dbReference type="OrthoDB" id="9795305at2"/>
<dbReference type="GO" id="GO:0008360">
    <property type="term" value="P:regulation of cell shape"/>
    <property type="evidence" value="ECO:0007669"/>
    <property type="project" value="UniProtKB-UniRule"/>
</dbReference>
<evidence type="ECO:0000259" key="10">
    <source>
        <dbReference type="PROSITE" id="PS52029"/>
    </source>
</evidence>
<dbReference type="Pfam" id="PF03734">
    <property type="entry name" value="YkuD"/>
    <property type="match status" value="1"/>
</dbReference>
<dbReference type="GO" id="GO:0005576">
    <property type="term" value="C:extracellular region"/>
    <property type="evidence" value="ECO:0007669"/>
    <property type="project" value="TreeGrafter"/>
</dbReference>
<organism evidence="11 12">
    <name type="scientific">Albidovulum aquaemixtae</name>
    <dbReference type="NCBI Taxonomy" id="1542388"/>
    <lineage>
        <taxon>Bacteria</taxon>
        <taxon>Pseudomonadati</taxon>
        <taxon>Pseudomonadota</taxon>
        <taxon>Alphaproteobacteria</taxon>
        <taxon>Rhodobacterales</taxon>
        <taxon>Paracoccaceae</taxon>
        <taxon>Albidovulum</taxon>
    </lineage>
</organism>
<keyword evidence="8 9" id="KW-0961">Cell wall biogenesis/degradation</keyword>
<keyword evidence="3" id="KW-0328">Glycosyltransferase</keyword>
<dbReference type="PROSITE" id="PS51257">
    <property type="entry name" value="PROKAR_LIPOPROTEIN"/>
    <property type="match status" value="1"/>
</dbReference>
<dbReference type="GO" id="GO:0071555">
    <property type="term" value="P:cell wall organization"/>
    <property type="evidence" value="ECO:0007669"/>
    <property type="project" value="UniProtKB-UniRule"/>
</dbReference>
<evidence type="ECO:0000256" key="4">
    <source>
        <dbReference type="ARBA" id="ARBA00022679"/>
    </source>
</evidence>
<dbReference type="GO" id="GO:0018104">
    <property type="term" value="P:peptidoglycan-protein cross-linking"/>
    <property type="evidence" value="ECO:0007669"/>
    <property type="project" value="TreeGrafter"/>
</dbReference>
<dbReference type="PANTHER" id="PTHR30582:SF24">
    <property type="entry name" value="L,D-TRANSPEPTIDASE ERFK_SRFK-RELATED"/>
    <property type="match status" value="1"/>
</dbReference>
<keyword evidence="12" id="KW-1185">Reference proteome</keyword>
<dbReference type="EC" id="2.-.-.-" evidence="11"/>
<dbReference type="AlphaFoldDB" id="A0A2R8BMD1"/>
<evidence type="ECO:0000256" key="6">
    <source>
        <dbReference type="ARBA" id="ARBA00022960"/>
    </source>
</evidence>
<dbReference type="RefSeq" id="WP_108854486.1">
    <property type="nucleotide sequence ID" value="NZ_OMOQ01000003.1"/>
</dbReference>
<feature type="domain" description="L,D-TPase catalytic" evidence="10">
    <location>
        <begin position="81"/>
        <end position="218"/>
    </location>
</feature>